<dbReference type="SUPFAM" id="SSF52980">
    <property type="entry name" value="Restriction endonuclease-like"/>
    <property type="match status" value="1"/>
</dbReference>
<evidence type="ECO:0000313" key="2">
    <source>
        <dbReference type="EMBL" id="OCT12568.1"/>
    </source>
</evidence>
<dbReference type="InterPro" id="IPR011856">
    <property type="entry name" value="tRNA_endonuc-like_dom_sf"/>
</dbReference>
<accession>A0A1C0ZX06</accession>
<feature type="domain" description="TnsA endonuclease N-terminal" evidence="1">
    <location>
        <begin position="95"/>
        <end position="163"/>
    </location>
</feature>
<keyword evidence="3" id="KW-1185">Reference proteome</keyword>
<dbReference type="Pfam" id="PF08722">
    <property type="entry name" value="Tn7_TnsA-like_N"/>
    <property type="match status" value="1"/>
</dbReference>
<organism evidence="2 3">
    <name type="scientific">Paenibacillus pectinilyticus</name>
    <dbReference type="NCBI Taxonomy" id="512399"/>
    <lineage>
        <taxon>Bacteria</taxon>
        <taxon>Bacillati</taxon>
        <taxon>Bacillota</taxon>
        <taxon>Bacilli</taxon>
        <taxon>Bacillales</taxon>
        <taxon>Paenibacillaceae</taxon>
        <taxon>Paenibacillus</taxon>
    </lineage>
</organism>
<name>A0A1C0ZX06_9BACL</name>
<sequence>MFEGPAALHWVNAYFILGGIMMNRGRAILKTQLNRLKDGRGQGYGKDYEPFIQASDNKAPSEGYLIRELGWKTGRIHHILSKEECRYLMVLTWPDTVVDIREQYPLTPIERSIEIAEQLNIKHAHLDGEPVHATTDVMITIETEKGLKDVVRTVKPPDKLTPRTLELF</sequence>
<dbReference type="InterPro" id="IPR011335">
    <property type="entry name" value="Restrct_endonuc-II-like"/>
</dbReference>
<proteinExistence type="predicted"/>
<dbReference type="GO" id="GO:0003676">
    <property type="term" value="F:nucleic acid binding"/>
    <property type="evidence" value="ECO:0007669"/>
    <property type="project" value="InterPro"/>
</dbReference>
<reference evidence="3" key="1">
    <citation type="submission" date="2016-05" db="EMBL/GenBank/DDBJ databases">
        <title>Paenibacillus oryzae. sp. nov., isolated from the rice root.</title>
        <authorList>
            <person name="Zhang J."/>
            <person name="Zhang X."/>
        </authorList>
    </citation>
    <scope>NUCLEOTIDE SEQUENCE [LARGE SCALE GENOMIC DNA]</scope>
    <source>
        <strain evidence="3">KCTC13222</strain>
    </source>
</reference>
<dbReference type="Gene3D" id="3.40.1350.10">
    <property type="match status" value="1"/>
</dbReference>
<comment type="caution">
    <text evidence="2">The sequence shown here is derived from an EMBL/GenBank/DDBJ whole genome shotgun (WGS) entry which is preliminary data.</text>
</comment>
<evidence type="ECO:0000259" key="1">
    <source>
        <dbReference type="Pfam" id="PF08722"/>
    </source>
</evidence>
<dbReference type="InterPro" id="IPR014833">
    <property type="entry name" value="TnsA_N"/>
</dbReference>
<dbReference type="STRING" id="512399.A8709_32655"/>
<dbReference type="AlphaFoldDB" id="A0A1C0ZX06"/>
<protein>
    <recommendedName>
        <fullName evidence="1">TnsA endonuclease N-terminal domain-containing protein</fullName>
    </recommendedName>
</protein>
<dbReference type="EMBL" id="LYPC01000027">
    <property type="protein sequence ID" value="OCT12568.1"/>
    <property type="molecule type" value="Genomic_DNA"/>
</dbReference>
<dbReference type="Proteomes" id="UP000093309">
    <property type="component" value="Unassembled WGS sequence"/>
</dbReference>
<gene>
    <name evidence="2" type="ORF">A8709_32655</name>
</gene>
<evidence type="ECO:0000313" key="3">
    <source>
        <dbReference type="Proteomes" id="UP000093309"/>
    </source>
</evidence>